<protein>
    <submittedName>
        <fullName evidence="1">Uncharacterized protein</fullName>
    </submittedName>
</protein>
<dbReference type="Proteomes" id="UP000016933">
    <property type="component" value="Unassembled WGS sequence"/>
</dbReference>
<reference evidence="1 2" key="2">
    <citation type="journal article" date="2012" name="PLoS Pathog.">
        <title>Diverse lifestyles and strategies of plant pathogenesis encoded in the genomes of eighteen Dothideomycetes fungi.</title>
        <authorList>
            <person name="Ohm R.A."/>
            <person name="Feau N."/>
            <person name="Henrissat B."/>
            <person name="Schoch C.L."/>
            <person name="Horwitz B.A."/>
            <person name="Barry K.W."/>
            <person name="Condon B.J."/>
            <person name="Copeland A.C."/>
            <person name="Dhillon B."/>
            <person name="Glaser F."/>
            <person name="Hesse C.N."/>
            <person name="Kosti I."/>
            <person name="LaButti K."/>
            <person name="Lindquist E.A."/>
            <person name="Lucas S."/>
            <person name="Salamov A.A."/>
            <person name="Bradshaw R.E."/>
            <person name="Ciuffetti L."/>
            <person name="Hamelin R.C."/>
            <person name="Kema G.H.J."/>
            <person name="Lawrence C."/>
            <person name="Scott J.A."/>
            <person name="Spatafora J.W."/>
            <person name="Turgeon B.G."/>
            <person name="de Wit P.J.G.M."/>
            <person name="Zhong S."/>
            <person name="Goodwin S.B."/>
            <person name="Grigoriev I.V."/>
        </authorList>
    </citation>
    <scope>NUCLEOTIDE SEQUENCE [LARGE SCALE GENOMIC DNA]</scope>
    <source>
        <strain evidence="2">NZE10 / CBS 128990</strain>
    </source>
</reference>
<organism evidence="1 2">
    <name type="scientific">Dothistroma septosporum (strain NZE10 / CBS 128990)</name>
    <name type="common">Red band needle blight fungus</name>
    <name type="synonym">Mycosphaerella pini</name>
    <dbReference type="NCBI Taxonomy" id="675120"/>
    <lineage>
        <taxon>Eukaryota</taxon>
        <taxon>Fungi</taxon>
        <taxon>Dikarya</taxon>
        <taxon>Ascomycota</taxon>
        <taxon>Pezizomycotina</taxon>
        <taxon>Dothideomycetes</taxon>
        <taxon>Dothideomycetidae</taxon>
        <taxon>Mycosphaerellales</taxon>
        <taxon>Mycosphaerellaceae</taxon>
        <taxon>Dothistroma</taxon>
    </lineage>
</organism>
<name>N1PV41_DOTSN</name>
<sequence length="167" mass="18426">MWSARLHLPGWPSRGICGVTSSAVCGSPGRLPLQLGPTSVTSAHGKEEVALPPSRSWPGSVYLRHGTRSRMRGRWSMRVCSSSTRCDLCSDAANSPWQSDFLLAHVHVVKIHARARGVASFETGVDGPSTRFAWPRKRHDGIRRLELPPPHPRTGSGFLMLVLRRCR</sequence>
<evidence type="ECO:0000313" key="2">
    <source>
        <dbReference type="Proteomes" id="UP000016933"/>
    </source>
</evidence>
<feature type="non-terminal residue" evidence="1">
    <location>
        <position position="167"/>
    </location>
</feature>
<dbReference type="HOGENOM" id="CLU_1598426_0_0_1"/>
<reference evidence="2" key="1">
    <citation type="journal article" date="2012" name="PLoS Genet.">
        <title>The genomes of the fungal plant pathogens Cladosporium fulvum and Dothistroma septosporum reveal adaptation to different hosts and lifestyles but also signatures of common ancestry.</title>
        <authorList>
            <person name="de Wit P.J.G.M."/>
            <person name="van der Burgt A."/>
            <person name="Oekmen B."/>
            <person name="Stergiopoulos I."/>
            <person name="Abd-Elsalam K.A."/>
            <person name="Aerts A.L."/>
            <person name="Bahkali A.H."/>
            <person name="Beenen H.G."/>
            <person name="Chettri P."/>
            <person name="Cox M.P."/>
            <person name="Datema E."/>
            <person name="de Vries R.P."/>
            <person name="Dhillon B."/>
            <person name="Ganley A.R."/>
            <person name="Griffiths S.A."/>
            <person name="Guo Y."/>
            <person name="Hamelin R.C."/>
            <person name="Henrissat B."/>
            <person name="Kabir M.S."/>
            <person name="Jashni M.K."/>
            <person name="Kema G."/>
            <person name="Klaubauf S."/>
            <person name="Lapidus A."/>
            <person name="Levasseur A."/>
            <person name="Lindquist E."/>
            <person name="Mehrabi R."/>
            <person name="Ohm R.A."/>
            <person name="Owen T.J."/>
            <person name="Salamov A."/>
            <person name="Schwelm A."/>
            <person name="Schijlen E."/>
            <person name="Sun H."/>
            <person name="van den Burg H.A."/>
            <person name="van Ham R.C.H.J."/>
            <person name="Zhang S."/>
            <person name="Goodwin S.B."/>
            <person name="Grigoriev I.V."/>
            <person name="Collemare J."/>
            <person name="Bradshaw R.E."/>
        </authorList>
    </citation>
    <scope>NUCLEOTIDE SEQUENCE [LARGE SCALE GENOMIC DNA]</scope>
    <source>
        <strain evidence="2">NZE10 / CBS 128990</strain>
    </source>
</reference>
<evidence type="ECO:0000313" key="1">
    <source>
        <dbReference type="EMBL" id="EME47346.1"/>
    </source>
</evidence>
<gene>
    <name evidence="1" type="ORF">DOTSEDRAFT_77677</name>
</gene>
<keyword evidence="2" id="KW-1185">Reference proteome</keyword>
<proteinExistence type="predicted"/>
<accession>N1PV41</accession>
<dbReference type="EMBL" id="KB446536">
    <property type="protein sequence ID" value="EME47346.1"/>
    <property type="molecule type" value="Genomic_DNA"/>
</dbReference>
<dbReference type="AlphaFoldDB" id="N1PV41"/>